<feature type="region of interest" description="Disordered" evidence="2">
    <location>
        <begin position="87"/>
        <end position="166"/>
    </location>
</feature>
<dbReference type="Proteomes" id="UP001373714">
    <property type="component" value="Unassembled WGS sequence"/>
</dbReference>
<feature type="region of interest" description="Disordered" evidence="2">
    <location>
        <begin position="183"/>
        <end position="207"/>
    </location>
</feature>
<evidence type="ECO:0000313" key="4">
    <source>
        <dbReference type="Proteomes" id="UP001373714"/>
    </source>
</evidence>
<sequence length="511" mass="56199">MAAPKIVQMPVYVQGPPPGVPIPNIIPQLHNSPPGYFCGHPTAPVIMQATGLNAHGAAHGWPIYVQGGSSSNPQFAYYPVPAGGNPQAAIPPVLPGKKHRKRQSKQSDDGGKCGCDDCVQAHGKRSVSSHTSSDSPPSPQAPPHLHPGHFIPPQFYGPPAATQQQQQTTTFIPYVVPACSGHQCGSKSTRSDSNPSTSHKNHTKKSSDTSYHYAEACDCPTCKARRTAIEMERLKNERKHEREYKDAHDFLKAKERVDREQREASFEEMYRTTKKAAGKKVTLQEPNVCHHTHPESESEYEWVAFPSVTVPNVGCPHVTVPNVGCSHAPFPITAFHPDGSNPITLQPLHSSFGPWIGSHNLEEENFRLRQEKDRLKDKIRRERSLRNKDENTRDFLSSRLHDLDEDVRELKKKTRHAHGGSGGCKAPIVEIQVPLPKDKHHHNGSPPSKTKGGSAKGSGGAKSKGKTDGSKHKHPHVCFDSDCDEFDSCSECSFECDLKGCRTCRPRGGRH</sequence>
<proteinExistence type="predicted"/>
<evidence type="ECO:0000256" key="2">
    <source>
        <dbReference type="SAM" id="MobiDB-lite"/>
    </source>
</evidence>
<feature type="compositionally biased region" description="Pro residues" evidence="2">
    <location>
        <begin position="136"/>
        <end position="145"/>
    </location>
</feature>
<feature type="region of interest" description="Disordered" evidence="2">
    <location>
        <begin position="436"/>
        <end position="474"/>
    </location>
</feature>
<reference evidence="3 4" key="1">
    <citation type="submission" date="2019-10" db="EMBL/GenBank/DDBJ databases">
        <authorList>
            <person name="Palmer J.M."/>
        </authorList>
    </citation>
    <scope>NUCLEOTIDE SEQUENCE [LARGE SCALE GENOMIC DNA]</scope>
    <source>
        <strain evidence="3 4">TWF730</strain>
    </source>
</reference>
<accession>A0AAV9UMW9</accession>
<comment type="caution">
    <text evidence="3">The sequence shown here is derived from an EMBL/GenBank/DDBJ whole genome shotgun (WGS) entry which is preliminary data.</text>
</comment>
<dbReference type="EMBL" id="JAVHNS010000008">
    <property type="protein sequence ID" value="KAK6345811.1"/>
    <property type="molecule type" value="Genomic_DNA"/>
</dbReference>
<protein>
    <submittedName>
        <fullName evidence="3">Uncharacterized protein</fullName>
    </submittedName>
</protein>
<keyword evidence="4" id="KW-1185">Reference proteome</keyword>
<keyword evidence="1" id="KW-0175">Coiled coil</keyword>
<feature type="compositionally biased region" description="Basic and acidic residues" evidence="2">
    <location>
        <begin position="105"/>
        <end position="115"/>
    </location>
</feature>
<feature type="compositionally biased region" description="Polar residues" evidence="2">
    <location>
        <begin position="183"/>
        <end position="195"/>
    </location>
</feature>
<feature type="compositionally biased region" description="Low complexity" evidence="2">
    <location>
        <begin position="444"/>
        <end position="453"/>
    </location>
</feature>
<name>A0AAV9UMW9_9PEZI</name>
<evidence type="ECO:0000256" key="1">
    <source>
        <dbReference type="SAM" id="Coils"/>
    </source>
</evidence>
<evidence type="ECO:0000313" key="3">
    <source>
        <dbReference type="EMBL" id="KAK6345811.1"/>
    </source>
</evidence>
<organism evidence="3 4">
    <name type="scientific">Orbilia blumenaviensis</name>
    <dbReference type="NCBI Taxonomy" id="1796055"/>
    <lineage>
        <taxon>Eukaryota</taxon>
        <taxon>Fungi</taxon>
        <taxon>Dikarya</taxon>
        <taxon>Ascomycota</taxon>
        <taxon>Pezizomycotina</taxon>
        <taxon>Orbiliomycetes</taxon>
        <taxon>Orbiliales</taxon>
        <taxon>Orbiliaceae</taxon>
        <taxon>Orbilia</taxon>
    </lineage>
</organism>
<gene>
    <name evidence="3" type="ORF">TWF730_010154</name>
</gene>
<feature type="coiled-coil region" evidence="1">
    <location>
        <begin position="358"/>
        <end position="413"/>
    </location>
</feature>
<dbReference type="AlphaFoldDB" id="A0AAV9UMW9"/>